<protein>
    <submittedName>
        <fullName evidence="2">MobA-like NTP transferase domain protein</fullName>
    </submittedName>
</protein>
<reference evidence="2" key="1">
    <citation type="submission" date="2016-10" db="EMBL/GenBank/DDBJ databases">
        <title>Sequence of Gallionella enrichment culture.</title>
        <authorList>
            <person name="Poehlein A."/>
            <person name="Muehling M."/>
            <person name="Daniel R."/>
        </authorList>
    </citation>
    <scope>NUCLEOTIDE SEQUENCE</scope>
</reference>
<gene>
    <name evidence="2" type="ORF">GALL_382120</name>
</gene>
<feature type="domain" description="MobA-like NTP transferase" evidence="1">
    <location>
        <begin position="2"/>
        <end position="140"/>
    </location>
</feature>
<dbReference type="InterPro" id="IPR029044">
    <property type="entry name" value="Nucleotide-diphossugar_trans"/>
</dbReference>
<dbReference type="GO" id="GO:0016779">
    <property type="term" value="F:nucleotidyltransferase activity"/>
    <property type="evidence" value="ECO:0007669"/>
    <property type="project" value="UniProtKB-ARBA"/>
</dbReference>
<dbReference type="PANTHER" id="PTHR43777:SF1">
    <property type="entry name" value="MOLYBDENUM COFACTOR CYTIDYLYLTRANSFERASE"/>
    <property type="match status" value="1"/>
</dbReference>
<dbReference type="PANTHER" id="PTHR43777">
    <property type="entry name" value="MOLYBDENUM COFACTOR CYTIDYLYLTRANSFERASE"/>
    <property type="match status" value="1"/>
</dbReference>
<dbReference type="EMBL" id="MLJW01001117">
    <property type="protein sequence ID" value="OIQ80047.1"/>
    <property type="molecule type" value="Genomic_DNA"/>
</dbReference>
<dbReference type="SUPFAM" id="SSF53448">
    <property type="entry name" value="Nucleotide-diphospho-sugar transferases"/>
    <property type="match status" value="1"/>
</dbReference>
<sequence length="173" mass="18240">MPLLAYTLSIWLGVFARVSVVVRPDGGRLRQAVESALPEHAGAIDWVICLAPTPGMGASLAAGVAARAGESGWLVGLADMPLVPLTAIEQTRRAIADGASLAAPFCSGRRGHPVGFAADYKDELLALDGDQGARALIERDAQHLRRIETPDAGVLMDVDTPPDLLTLDLLRKN</sequence>
<comment type="caution">
    <text evidence="2">The sequence shown here is derived from an EMBL/GenBank/DDBJ whole genome shotgun (WGS) entry which is preliminary data.</text>
</comment>
<name>A0A1J5QJC9_9ZZZZ</name>
<evidence type="ECO:0000313" key="2">
    <source>
        <dbReference type="EMBL" id="OIQ80047.1"/>
    </source>
</evidence>
<evidence type="ECO:0000259" key="1">
    <source>
        <dbReference type="Pfam" id="PF12804"/>
    </source>
</evidence>
<dbReference type="InterPro" id="IPR025877">
    <property type="entry name" value="MobA-like_NTP_Trfase"/>
</dbReference>
<proteinExistence type="predicted"/>
<dbReference type="Pfam" id="PF12804">
    <property type="entry name" value="NTP_transf_3"/>
    <property type="match status" value="1"/>
</dbReference>
<organism evidence="2">
    <name type="scientific">mine drainage metagenome</name>
    <dbReference type="NCBI Taxonomy" id="410659"/>
    <lineage>
        <taxon>unclassified sequences</taxon>
        <taxon>metagenomes</taxon>
        <taxon>ecological metagenomes</taxon>
    </lineage>
</organism>
<dbReference type="Gene3D" id="3.90.550.10">
    <property type="entry name" value="Spore Coat Polysaccharide Biosynthesis Protein SpsA, Chain A"/>
    <property type="match status" value="1"/>
</dbReference>
<accession>A0A1J5QJC9</accession>
<dbReference type="AlphaFoldDB" id="A0A1J5QJC9"/>
<keyword evidence="2" id="KW-0808">Transferase</keyword>